<organism evidence="2 3">
    <name type="scientific">Cymbomonas tetramitiformis</name>
    <dbReference type="NCBI Taxonomy" id="36881"/>
    <lineage>
        <taxon>Eukaryota</taxon>
        <taxon>Viridiplantae</taxon>
        <taxon>Chlorophyta</taxon>
        <taxon>Pyramimonadophyceae</taxon>
        <taxon>Pyramimonadales</taxon>
        <taxon>Pyramimonadaceae</taxon>
        <taxon>Cymbomonas</taxon>
    </lineage>
</organism>
<feature type="region of interest" description="Disordered" evidence="1">
    <location>
        <begin position="1"/>
        <end position="36"/>
    </location>
</feature>
<evidence type="ECO:0000313" key="3">
    <source>
        <dbReference type="Proteomes" id="UP001190700"/>
    </source>
</evidence>
<name>A0AAE0L9X1_9CHLO</name>
<gene>
    <name evidence="2" type="ORF">CYMTET_14884</name>
</gene>
<sequence length="189" mass="20489">MESTIENVGRTCVQQPLPQNAQDKSKSRASTTTVVGSHNLPHTPVWAFTTGETCAVRIRQVKMGQSGPATPETIAGAYMYCLKCSQQVDASGVNSRTTLLLVNSVLRGSKRNVRICTNSKTHFPLVDALRTFVPLRVSSIVTSDLLDSAGCATKYLASAEVLPPRRLVDSPNERAFGLTFKECESPYGQ</sequence>
<reference evidence="2 3" key="1">
    <citation type="journal article" date="2015" name="Genome Biol. Evol.">
        <title>Comparative Genomics of a Bacterivorous Green Alga Reveals Evolutionary Causalities and Consequences of Phago-Mixotrophic Mode of Nutrition.</title>
        <authorList>
            <person name="Burns J.A."/>
            <person name="Paasch A."/>
            <person name="Narechania A."/>
            <person name="Kim E."/>
        </authorList>
    </citation>
    <scope>NUCLEOTIDE SEQUENCE [LARGE SCALE GENOMIC DNA]</scope>
    <source>
        <strain evidence="2 3">PLY_AMNH</strain>
    </source>
</reference>
<dbReference type="AlphaFoldDB" id="A0AAE0L9X1"/>
<accession>A0AAE0L9X1</accession>
<dbReference type="EMBL" id="LGRX02006256">
    <property type="protein sequence ID" value="KAK3277084.1"/>
    <property type="molecule type" value="Genomic_DNA"/>
</dbReference>
<keyword evidence="3" id="KW-1185">Reference proteome</keyword>
<dbReference type="Proteomes" id="UP001190700">
    <property type="component" value="Unassembled WGS sequence"/>
</dbReference>
<protein>
    <submittedName>
        <fullName evidence="2">Uncharacterized protein</fullName>
    </submittedName>
</protein>
<comment type="caution">
    <text evidence="2">The sequence shown here is derived from an EMBL/GenBank/DDBJ whole genome shotgun (WGS) entry which is preliminary data.</text>
</comment>
<proteinExistence type="predicted"/>
<evidence type="ECO:0000256" key="1">
    <source>
        <dbReference type="SAM" id="MobiDB-lite"/>
    </source>
</evidence>
<evidence type="ECO:0000313" key="2">
    <source>
        <dbReference type="EMBL" id="KAK3277084.1"/>
    </source>
</evidence>